<keyword evidence="4 6" id="KW-0472">Membrane</keyword>
<evidence type="ECO:0000256" key="2">
    <source>
        <dbReference type="ARBA" id="ARBA00022692"/>
    </source>
</evidence>
<feature type="transmembrane region" description="Helical" evidence="6">
    <location>
        <begin position="58"/>
        <end position="79"/>
    </location>
</feature>
<protein>
    <submittedName>
        <fullName evidence="8">Integral membrane</fullName>
    </submittedName>
</protein>
<evidence type="ECO:0000256" key="4">
    <source>
        <dbReference type="ARBA" id="ARBA00023136"/>
    </source>
</evidence>
<organism evidence="8 9">
    <name type="scientific">Fusarium sporotrichioides</name>
    <dbReference type="NCBI Taxonomy" id="5514"/>
    <lineage>
        <taxon>Eukaryota</taxon>
        <taxon>Fungi</taxon>
        <taxon>Dikarya</taxon>
        <taxon>Ascomycota</taxon>
        <taxon>Pezizomycotina</taxon>
        <taxon>Sordariomycetes</taxon>
        <taxon>Hypocreomycetidae</taxon>
        <taxon>Hypocreales</taxon>
        <taxon>Nectriaceae</taxon>
        <taxon>Fusarium</taxon>
    </lineage>
</organism>
<accession>A0A395S2V7</accession>
<proteinExistence type="inferred from homology"/>
<dbReference type="InterPro" id="IPR049326">
    <property type="entry name" value="Rhodopsin_dom_fungi"/>
</dbReference>
<evidence type="ECO:0000256" key="1">
    <source>
        <dbReference type="ARBA" id="ARBA00004141"/>
    </source>
</evidence>
<evidence type="ECO:0000313" key="9">
    <source>
        <dbReference type="Proteomes" id="UP000266152"/>
    </source>
</evidence>
<evidence type="ECO:0000256" key="6">
    <source>
        <dbReference type="SAM" id="Phobius"/>
    </source>
</evidence>
<dbReference type="GO" id="GO:0016020">
    <property type="term" value="C:membrane"/>
    <property type="evidence" value="ECO:0007669"/>
    <property type="project" value="UniProtKB-SubCell"/>
</dbReference>
<dbReference type="Proteomes" id="UP000266152">
    <property type="component" value="Unassembled WGS sequence"/>
</dbReference>
<dbReference type="PANTHER" id="PTHR33048">
    <property type="entry name" value="PTH11-LIKE INTEGRAL MEMBRANE PROTEIN (AFU_ORTHOLOGUE AFUA_5G11245)"/>
    <property type="match status" value="1"/>
</dbReference>
<feature type="transmembrane region" description="Helical" evidence="6">
    <location>
        <begin position="140"/>
        <end position="160"/>
    </location>
</feature>
<sequence length="342" mass="38959">MHPGRVYSQTRSMYVQCRISPTFNQSLWTLLTWVLWIVTKNTTALACGAPIRNKSAEYMALGIAFSIPANLILILRILFKLYERNRFAPDDFMVIATLMSGASSSVINILLAKKGLGRDVWTITPDDITAFAKLFYIEQLLYFSTLNLLKLSMLFFYLRLFPSIVCPRAHKVILGTIIFTAILTCSFFVIGVFPCSPIDFFWKGWDKQHEGHCLDLQAVAWSFAIIGILLDLWMLGIPISQVRKLQLSPRKKAGVALMFLVGLVITVISLIRLKFVSQFHSDSQNPTWDYYEISKWSTVEITIGIILVGYQWKSILLLHVGHVPRIPRESVEEILLHKTGRI</sequence>
<evidence type="ECO:0000259" key="7">
    <source>
        <dbReference type="Pfam" id="PF20684"/>
    </source>
</evidence>
<feature type="transmembrane region" description="Helical" evidence="6">
    <location>
        <begin position="214"/>
        <end position="234"/>
    </location>
</feature>
<keyword evidence="2 6" id="KW-0812">Transmembrane</keyword>
<feature type="transmembrane region" description="Helical" evidence="6">
    <location>
        <begin position="172"/>
        <end position="194"/>
    </location>
</feature>
<feature type="transmembrane region" description="Helical" evidence="6">
    <location>
        <begin position="21"/>
        <end position="38"/>
    </location>
</feature>
<dbReference type="InterPro" id="IPR052337">
    <property type="entry name" value="SAT4-like"/>
</dbReference>
<feature type="transmembrane region" description="Helical" evidence="6">
    <location>
        <begin position="91"/>
        <end position="111"/>
    </location>
</feature>
<evidence type="ECO:0000256" key="3">
    <source>
        <dbReference type="ARBA" id="ARBA00022989"/>
    </source>
</evidence>
<name>A0A395S2V7_FUSSP</name>
<comment type="similarity">
    <text evidence="5">Belongs to the SAT4 family.</text>
</comment>
<dbReference type="PANTHER" id="PTHR33048:SF143">
    <property type="entry name" value="EXTRACELLULAR MEMBRANE PROTEIN CFEM DOMAIN-CONTAINING PROTEIN-RELATED"/>
    <property type="match status" value="1"/>
</dbReference>
<dbReference type="Pfam" id="PF20684">
    <property type="entry name" value="Fung_rhodopsin"/>
    <property type="match status" value="1"/>
</dbReference>
<keyword evidence="9" id="KW-1185">Reference proteome</keyword>
<comment type="subcellular location">
    <subcellularLocation>
        <location evidence="1">Membrane</location>
        <topology evidence="1">Multi-pass membrane protein</topology>
    </subcellularLocation>
</comment>
<feature type="transmembrane region" description="Helical" evidence="6">
    <location>
        <begin position="255"/>
        <end position="273"/>
    </location>
</feature>
<dbReference type="EMBL" id="PXOF01000090">
    <property type="protein sequence ID" value="RGP66733.1"/>
    <property type="molecule type" value="Genomic_DNA"/>
</dbReference>
<evidence type="ECO:0000256" key="5">
    <source>
        <dbReference type="ARBA" id="ARBA00038359"/>
    </source>
</evidence>
<dbReference type="STRING" id="5514.A0A395S2V7"/>
<feature type="domain" description="Rhodopsin" evidence="7">
    <location>
        <begin position="75"/>
        <end position="306"/>
    </location>
</feature>
<reference evidence="8 9" key="1">
    <citation type="journal article" date="2018" name="PLoS Pathog.">
        <title>Evolution of structural diversity of trichothecenes, a family of toxins produced by plant pathogenic and entomopathogenic fungi.</title>
        <authorList>
            <person name="Proctor R.H."/>
            <person name="McCormick S.P."/>
            <person name="Kim H.S."/>
            <person name="Cardoza R.E."/>
            <person name="Stanley A.M."/>
            <person name="Lindo L."/>
            <person name="Kelly A."/>
            <person name="Brown D.W."/>
            <person name="Lee T."/>
            <person name="Vaughan M.M."/>
            <person name="Alexander N.J."/>
            <person name="Busman M."/>
            <person name="Gutierrez S."/>
        </authorList>
    </citation>
    <scope>NUCLEOTIDE SEQUENCE [LARGE SCALE GENOMIC DNA]</scope>
    <source>
        <strain evidence="8 9">NRRL 3299</strain>
    </source>
</reference>
<gene>
    <name evidence="8" type="ORF">FSPOR_6473</name>
</gene>
<dbReference type="AlphaFoldDB" id="A0A395S2V7"/>
<keyword evidence="3 6" id="KW-1133">Transmembrane helix</keyword>
<evidence type="ECO:0000313" key="8">
    <source>
        <dbReference type="EMBL" id="RGP66733.1"/>
    </source>
</evidence>
<comment type="caution">
    <text evidence="8">The sequence shown here is derived from an EMBL/GenBank/DDBJ whole genome shotgun (WGS) entry which is preliminary data.</text>
</comment>